<protein>
    <submittedName>
        <fullName evidence="5">Lytic transglycosylase</fullName>
    </submittedName>
</protein>
<comment type="caution">
    <text evidence="5">The sequence shown here is derived from an EMBL/GenBank/DDBJ whole genome shotgun (WGS) entry which is preliminary data.</text>
</comment>
<dbReference type="PANTHER" id="PTHR37423">
    <property type="entry name" value="SOLUBLE LYTIC MUREIN TRANSGLYCOSYLASE-RELATED"/>
    <property type="match status" value="1"/>
</dbReference>
<feature type="domain" description="Transglycosylase SLT" evidence="4">
    <location>
        <begin position="154"/>
        <end position="251"/>
    </location>
</feature>
<gene>
    <name evidence="5" type="ORF">GCM10011491_26840</name>
</gene>
<sequence>MSKKISFVCAVVGAMGMLGLNAAQAAPHPEKRHVTEKRPVHAMKKAKREGVAHIVKTSEAKVEHRAKARHAVRKVKPVKRAEKARLEPVALRRVPVPKAREGRVEHWGKIPVSIKVRDEVITKKSTEGGIFGKLFPVSNKVPADAENKPFSGIINHYAETYGVPLPLAHAVVHHESNYDPDVRGSAGEIGLMQVKLSTARSLGYTGSARELYNPVVNVQYGMKYLAMARDLSGGSVCGTILKYNAGHGATRMNPISARYCNQVKVYMRSF</sequence>
<dbReference type="InterPro" id="IPR008258">
    <property type="entry name" value="Transglycosylase_SLT_dom_1"/>
</dbReference>
<comment type="similarity">
    <text evidence="1">Belongs to the transglycosylase Slt family.</text>
</comment>
<proteinExistence type="inferred from homology"/>
<feature type="chain" id="PRO_5037295607" evidence="3">
    <location>
        <begin position="26"/>
        <end position="270"/>
    </location>
</feature>
<comment type="similarity">
    <text evidence="2">Belongs to the virb1 family.</text>
</comment>
<dbReference type="Proteomes" id="UP000646478">
    <property type="component" value="Unassembled WGS sequence"/>
</dbReference>
<dbReference type="InterPro" id="IPR023346">
    <property type="entry name" value="Lysozyme-like_dom_sf"/>
</dbReference>
<feature type="signal peptide" evidence="3">
    <location>
        <begin position="1"/>
        <end position="25"/>
    </location>
</feature>
<keyword evidence="3" id="KW-0732">Signal</keyword>
<dbReference type="Pfam" id="PF01464">
    <property type="entry name" value="SLT"/>
    <property type="match status" value="1"/>
</dbReference>
<keyword evidence="6" id="KW-1185">Reference proteome</keyword>
<dbReference type="AlphaFoldDB" id="A0A916SFW4"/>
<evidence type="ECO:0000256" key="3">
    <source>
        <dbReference type="SAM" id="SignalP"/>
    </source>
</evidence>
<dbReference type="EMBL" id="BMHH01000010">
    <property type="protein sequence ID" value="GGA97166.1"/>
    <property type="molecule type" value="Genomic_DNA"/>
</dbReference>
<dbReference type="SUPFAM" id="SSF53955">
    <property type="entry name" value="Lysozyme-like"/>
    <property type="match status" value="1"/>
</dbReference>
<evidence type="ECO:0000313" key="6">
    <source>
        <dbReference type="Proteomes" id="UP000646478"/>
    </source>
</evidence>
<name>A0A916SFW4_9HYPH</name>
<evidence type="ECO:0000256" key="2">
    <source>
        <dbReference type="ARBA" id="ARBA00009387"/>
    </source>
</evidence>
<reference evidence="5" key="1">
    <citation type="journal article" date="2014" name="Int. J. Syst. Evol. Microbiol.">
        <title>Complete genome sequence of Corynebacterium casei LMG S-19264T (=DSM 44701T), isolated from a smear-ripened cheese.</title>
        <authorList>
            <consortium name="US DOE Joint Genome Institute (JGI-PGF)"/>
            <person name="Walter F."/>
            <person name="Albersmeier A."/>
            <person name="Kalinowski J."/>
            <person name="Ruckert C."/>
        </authorList>
    </citation>
    <scope>NUCLEOTIDE SEQUENCE</scope>
    <source>
        <strain evidence="5">CGMCC 1.15082</strain>
    </source>
</reference>
<accession>A0A916SFW4</accession>
<dbReference type="Gene3D" id="1.10.530.10">
    <property type="match status" value="1"/>
</dbReference>
<evidence type="ECO:0000256" key="1">
    <source>
        <dbReference type="ARBA" id="ARBA00007734"/>
    </source>
</evidence>
<organism evidence="5 6">
    <name type="scientific">Brucella endophytica</name>
    <dbReference type="NCBI Taxonomy" id="1963359"/>
    <lineage>
        <taxon>Bacteria</taxon>
        <taxon>Pseudomonadati</taxon>
        <taxon>Pseudomonadota</taxon>
        <taxon>Alphaproteobacteria</taxon>
        <taxon>Hyphomicrobiales</taxon>
        <taxon>Brucellaceae</taxon>
        <taxon>Brucella/Ochrobactrum group</taxon>
        <taxon>Brucella</taxon>
    </lineage>
</organism>
<reference evidence="5" key="2">
    <citation type="submission" date="2020-09" db="EMBL/GenBank/DDBJ databases">
        <authorList>
            <person name="Sun Q."/>
            <person name="Zhou Y."/>
        </authorList>
    </citation>
    <scope>NUCLEOTIDE SEQUENCE</scope>
    <source>
        <strain evidence="5">CGMCC 1.15082</strain>
    </source>
</reference>
<dbReference type="PANTHER" id="PTHR37423:SF2">
    <property type="entry name" value="MEMBRANE-BOUND LYTIC MUREIN TRANSGLYCOSYLASE C"/>
    <property type="match status" value="1"/>
</dbReference>
<evidence type="ECO:0000313" key="5">
    <source>
        <dbReference type="EMBL" id="GGA97166.1"/>
    </source>
</evidence>
<evidence type="ECO:0000259" key="4">
    <source>
        <dbReference type="Pfam" id="PF01464"/>
    </source>
</evidence>